<dbReference type="Pfam" id="PF02464">
    <property type="entry name" value="CinA"/>
    <property type="match status" value="1"/>
</dbReference>
<evidence type="ECO:0000259" key="1">
    <source>
        <dbReference type="Pfam" id="PF02464"/>
    </source>
</evidence>
<gene>
    <name evidence="2" type="ORF">ABLG96_10565</name>
</gene>
<sequence length="175" mass="17497">MQSGQQRAAAVIEALRAAGQTVAAAESLTGGLLTATLTAIPGSSDVVRGALVVYATELKHTLARVPQDLLDSRGPVDPEVAAALAVGARDVCGASLGLGLTGVAGPAAQHGHRPGTWFVALADRAGHVLVRSAVAPAPGSAEADALTRDDVRWETVDAALELLAEIATGTGPEIG</sequence>
<proteinExistence type="predicted"/>
<dbReference type="SUPFAM" id="SSF142433">
    <property type="entry name" value="CinA-like"/>
    <property type="match status" value="1"/>
</dbReference>
<dbReference type="AlphaFoldDB" id="A0AAU8DTK8"/>
<organism evidence="2">
    <name type="scientific">Nakamurella sp. A5-74</name>
    <dbReference type="NCBI Taxonomy" id="3158264"/>
    <lineage>
        <taxon>Bacteria</taxon>
        <taxon>Bacillati</taxon>
        <taxon>Actinomycetota</taxon>
        <taxon>Actinomycetes</taxon>
        <taxon>Nakamurellales</taxon>
        <taxon>Nakamurellaceae</taxon>
        <taxon>Nakamurella</taxon>
    </lineage>
</organism>
<dbReference type="EMBL" id="CP159218">
    <property type="protein sequence ID" value="XCG65676.1"/>
    <property type="molecule type" value="Genomic_DNA"/>
</dbReference>
<accession>A0AAU8DTK8</accession>
<evidence type="ECO:0000313" key="2">
    <source>
        <dbReference type="EMBL" id="XCG65676.1"/>
    </source>
</evidence>
<protein>
    <submittedName>
        <fullName evidence="2">CinA family protein</fullName>
    </submittedName>
</protein>
<dbReference type="InterPro" id="IPR008136">
    <property type="entry name" value="CinA_C"/>
</dbReference>
<reference evidence="2" key="1">
    <citation type="submission" date="2024-05" db="EMBL/GenBank/DDBJ databases">
        <authorList>
            <person name="Cai S.Y."/>
            <person name="Jin L.M."/>
            <person name="Li H.R."/>
        </authorList>
    </citation>
    <scope>NUCLEOTIDE SEQUENCE</scope>
    <source>
        <strain evidence="2">A5-74</strain>
    </source>
</reference>
<feature type="domain" description="CinA C-terminal" evidence="1">
    <location>
        <begin position="6"/>
        <end position="165"/>
    </location>
</feature>
<name>A0AAU8DTK8_9ACTN</name>
<dbReference type="Gene3D" id="3.90.950.20">
    <property type="entry name" value="CinA-like"/>
    <property type="match status" value="1"/>
</dbReference>
<dbReference type="RefSeq" id="WP_353651281.1">
    <property type="nucleotide sequence ID" value="NZ_CP159218.1"/>
</dbReference>
<dbReference type="NCBIfam" id="TIGR00199">
    <property type="entry name" value="PncC_domain"/>
    <property type="match status" value="1"/>
</dbReference>
<dbReference type="InterPro" id="IPR036653">
    <property type="entry name" value="CinA-like_C"/>
</dbReference>